<evidence type="ECO:0000313" key="5">
    <source>
        <dbReference type="Proteomes" id="UP000821866"/>
    </source>
</evidence>
<dbReference type="InterPro" id="IPR006179">
    <property type="entry name" value="5_nucleotidase/apyrase"/>
</dbReference>
<comment type="catalytic activity">
    <reaction evidence="1">
        <text>a ribonucleoside 5'-phosphate + H2O = a ribonucleoside + phosphate</text>
        <dbReference type="Rhea" id="RHEA:12484"/>
        <dbReference type="ChEBI" id="CHEBI:15377"/>
        <dbReference type="ChEBI" id="CHEBI:18254"/>
        <dbReference type="ChEBI" id="CHEBI:43474"/>
        <dbReference type="ChEBI" id="CHEBI:58043"/>
        <dbReference type="EC" id="3.1.3.5"/>
    </reaction>
</comment>
<dbReference type="Gene3D" id="3.60.21.10">
    <property type="match status" value="1"/>
</dbReference>
<protein>
    <recommendedName>
        <fullName evidence="2">5'-nucleotidase</fullName>
        <ecNumber evidence="2">3.1.3.5</ecNumber>
    </recommendedName>
</protein>
<dbReference type="AlphaFoldDB" id="A0A9J6DUH8"/>
<gene>
    <name evidence="4" type="ORF">HPB51_010686</name>
</gene>
<dbReference type="GO" id="GO:0005886">
    <property type="term" value="C:plasma membrane"/>
    <property type="evidence" value="ECO:0007669"/>
    <property type="project" value="TreeGrafter"/>
</dbReference>
<dbReference type="PANTHER" id="PTHR11575:SF24">
    <property type="entry name" value="5'-NUCLEOTIDASE"/>
    <property type="match status" value="1"/>
</dbReference>
<dbReference type="PANTHER" id="PTHR11575">
    <property type="entry name" value="5'-NUCLEOTIDASE-RELATED"/>
    <property type="match status" value="1"/>
</dbReference>
<dbReference type="EC" id="3.1.3.5" evidence="2"/>
<sequence>MVCSRARTQRPAQSFRIAADETRRAVHRPSTLQERLPPLHYPETRDEDGSCSSSEKAQGNCYGRSAASMAQVKSSPAHLANKLAATGNLRTPIPHGRPSDTGTVNVIHSGELRSRFLEVDKQDKDCTTSKKSVGDCYGGAARMSYQILVNKPGISILTGNVYTGHVWYRIKGPEVVVDMLKSLDFDVMTLGIQEFHIGPRGLIPLFRDPDLKTKIVLCNVDFSRDHVLTKLPKLPTRSTILTMDNLKIGIVGYVSDLVRVMGQPGVTIIINDPLESLRNESKKLRDEGCHVVIAIGGGDPNEDRTLADSLTDITAFVVKYQGRFAYPSTATEKHGLDFEQDLDYPINFTRSTDGKQAYIFASTDHFQLLSKFQMTVQMRDSRIISAIGTPIILDFQAPEGMRSRMSLHV</sequence>
<dbReference type="Proteomes" id="UP000821866">
    <property type="component" value="Unassembled WGS sequence"/>
</dbReference>
<name>A0A9J6DUH8_RHIMP</name>
<feature type="region of interest" description="Disordered" evidence="3">
    <location>
        <begin position="1"/>
        <end position="57"/>
    </location>
</feature>
<dbReference type="GO" id="GO:0008253">
    <property type="term" value="F:5'-nucleotidase activity"/>
    <property type="evidence" value="ECO:0007669"/>
    <property type="project" value="UniProtKB-EC"/>
</dbReference>
<proteinExistence type="predicted"/>
<comment type="caution">
    <text evidence="4">The sequence shown here is derived from an EMBL/GenBank/DDBJ whole genome shotgun (WGS) entry which is preliminary data.</text>
</comment>
<accession>A0A9J6DUH8</accession>
<reference evidence="4" key="2">
    <citation type="submission" date="2021-09" db="EMBL/GenBank/DDBJ databases">
        <authorList>
            <person name="Jia N."/>
            <person name="Wang J."/>
            <person name="Shi W."/>
            <person name="Du L."/>
            <person name="Sun Y."/>
            <person name="Zhan W."/>
            <person name="Jiang J."/>
            <person name="Wang Q."/>
            <person name="Zhang B."/>
            <person name="Ji P."/>
            <person name="Sakyi L.B."/>
            <person name="Cui X."/>
            <person name="Yuan T."/>
            <person name="Jiang B."/>
            <person name="Yang W."/>
            <person name="Lam T.T.-Y."/>
            <person name="Chang Q."/>
            <person name="Ding S."/>
            <person name="Wang X."/>
            <person name="Zhu J."/>
            <person name="Ruan X."/>
            <person name="Zhao L."/>
            <person name="Wei J."/>
            <person name="Que T."/>
            <person name="Du C."/>
            <person name="Cheng J."/>
            <person name="Dai P."/>
            <person name="Han X."/>
            <person name="Huang E."/>
            <person name="Gao Y."/>
            <person name="Liu J."/>
            <person name="Shao H."/>
            <person name="Ye R."/>
            <person name="Li L."/>
            <person name="Wei W."/>
            <person name="Wang X."/>
            <person name="Wang C."/>
            <person name="Huo Q."/>
            <person name="Li W."/>
            <person name="Guo W."/>
            <person name="Chen H."/>
            <person name="Chen S."/>
            <person name="Zhou L."/>
            <person name="Zhou L."/>
            <person name="Ni X."/>
            <person name="Tian J."/>
            <person name="Zhou Y."/>
            <person name="Sheng Y."/>
            <person name="Liu T."/>
            <person name="Pan Y."/>
            <person name="Xia L."/>
            <person name="Li J."/>
            <person name="Zhao F."/>
            <person name="Cao W."/>
        </authorList>
    </citation>
    <scope>NUCLEOTIDE SEQUENCE</scope>
    <source>
        <strain evidence="4">Rmic-2018</strain>
        <tissue evidence="4">Larvae</tissue>
    </source>
</reference>
<evidence type="ECO:0000313" key="4">
    <source>
        <dbReference type="EMBL" id="KAH8025625.1"/>
    </source>
</evidence>
<dbReference type="EMBL" id="JABSTU010000007">
    <property type="protein sequence ID" value="KAH8025625.1"/>
    <property type="molecule type" value="Genomic_DNA"/>
</dbReference>
<dbReference type="InterPro" id="IPR029052">
    <property type="entry name" value="Metallo-depent_PP-like"/>
</dbReference>
<keyword evidence="5" id="KW-1185">Reference proteome</keyword>
<reference evidence="4" key="1">
    <citation type="journal article" date="2020" name="Cell">
        <title>Large-Scale Comparative Analyses of Tick Genomes Elucidate Their Genetic Diversity and Vector Capacities.</title>
        <authorList>
            <consortium name="Tick Genome and Microbiome Consortium (TIGMIC)"/>
            <person name="Jia N."/>
            <person name="Wang J."/>
            <person name="Shi W."/>
            <person name="Du L."/>
            <person name="Sun Y."/>
            <person name="Zhan W."/>
            <person name="Jiang J.F."/>
            <person name="Wang Q."/>
            <person name="Zhang B."/>
            <person name="Ji P."/>
            <person name="Bell-Sakyi L."/>
            <person name="Cui X.M."/>
            <person name="Yuan T.T."/>
            <person name="Jiang B.G."/>
            <person name="Yang W.F."/>
            <person name="Lam T.T."/>
            <person name="Chang Q.C."/>
            <person name="Ding S.J."/>
            <person name="Wang X.J."/>
            <person name="Zhu J.G."/>
            <person name="Ruan X.D."/>
            <person name="Zhao L."/>
            <person name="Wei J.T."/>
            <person name="Ye R.Z."/>
            <person name="Que T.C."/>
            <person name="Du C.H."/>
            <person name="Zhou Y.H."/>
            <person name="Cheng J.X."/>
            <person name="Dai P.F."/>
            <person name="Guo W.B."/>
            <person name="Han X.H."/>
            <person name="Huang E.J."/>
            <person name="Li L.F."/>
            <person name="Wei W."/>
            <person name="Gao Y.C."/>
            <person name="Liu J.Z."/>
            <person name="Shao H.Z."/>
            <person name="Wang X."/>
            <person name="Wang C.C."/>
            <person name="Yang T.C."/>
            <person name="Huo Q.B."/>
            <person name="Li W."/>
            <person name="Chen H.Y."/>
            <person name="Chen S.E."/>
            <person name="Zhou L.G."/>
            <person name="Ni X.B."/>
            <person name="Tian J.H."/>
            <person name="Sheng Y."/>
            <person name="Liu T."/>
            <person name="Pan Y.S."/>
            <person name="Xia L.Y."/>
            <person name="Li J."/>
            <person name="Zhao F."/>
            <person name="Cao W.C."/>
        </authorList>
    </citation>
    <scope>NUCLEOTIDE SEQUENCE</scope>
    <source>
        <strain evidence="4">Rmic-2018</strain>
    </source>
</reference>
<dbReference type="GO" id="GO:0006196">
    <property type="term" value="P:AMP catabolic process"/>
    <property type="evidence" value="ECO:0007669"/>
    <property type="project" value="TreeGrafter"/>
</dbReference>
<evidence type="ECO:0000256" key="3">
    <source>
        <dbReference type="SAM" id="MobiDB-lite"/>
    </source>
</evidence>
<organism evidence="4 5">
    <name type="scientific">Rhipicephalus microplus</name>
    <name type="common">Cattle tick</name>
    <name type="synonym">Boophilus microplus</name>
    <dbReference type="NCBI Taxonomy" id="6941"/>
    <lineage>
        <taxon>Eukaryota</taxon>
        <taxon>Metazoa</taxon>
        <taxon>Ecdysozoa</taxon>
        <taxon>Arthropoda</taxon>
        <taxon>Chelicerata</taxon>
        <taxon>Arachnida</taxon>
        <taxon>Acari</taxon>
        <taxon>Parasitiformes</taxon>
        <taxon>Ixodida</taxon>
        <taxon>Ixodoidea</taxon>
        <taxon>Ixodidae</taxon>
        <taxon>Rhipicephalinae</taxon>
        <taxon>Rhipicephalus</taxon>
        <taxon>Boophilus</taxon>
    </lineage>
</organism>
<dbReference type="SUPFAM" id="SSF56300">
    <property type="entry name" value="Metallo-dependent phosphatases"/>
    <property type="match status" value="1"/>
</dbReference>
<dbReference type="VEuPathDB" id="VectorBase:LOC119169519"/>
<evidence type="ECO:0000256" key="1">
    <source>
        <dbReference type="ARBA" id="ARBA00000815"/>
    </source>
</evidence>
<evidence type="ECO:0000256" key="2">
    <source>
        <dbReference type="ARBA" id="ARBA00012643"/>
    </source>
</evidence>